<dbReference type="OMA" id="INRCESS"/>
<accession>K0TB01</accession>
<evidence type="ECO:0000256" key="1">
    <source>
        <dbReference type="SAM" id="MobiDB-lite"/>
    </source>
</evidence>
<feature type="region of interest" description="Disordered" evidence="1">
    <location>
        <begin position="314"/>
        <end position="334"/>
    </location>
</feature>
<dbReference type="OrthoDB" id="41222at2759"/>
<evidence type="ECO:0008006" key="4">
    <source>
        <dbReference type="Google" id="ProtNLM"/>
    </source>
</evidence>
<sequence length="458" mass="47777">MATVVPQLLTKGPLSSALGQWLALGLGSFVLLTGDNGVSSAFQSVASTAYKLVTGGHESITDSMIREALLANKSFQAQLHAQLQNALPQHEKSSTAPIVIHTQAGGRGWTAALVQVGAVGGGIWAVYVLASSYLPEGVREMMPVTRHFFDKSVGKLATGILKVREALALQIASLSGKQDELSAAQAETHSEVLNMRDDLGDVRVNVDDIASAINRCESSLDDAAGRQTYMSRGVRLLVQCVGDIMRSSNPTVAEELDRFSRLSSEMDGEFYHRGDGDDNGRRVEYHPASPILSDIASHEEDGGNDHAAVRALSLPRPARPLRDGSGDTGGGLSASASKAAAAASGITPPRHFLMSKFSSFGGRSTASTAPSSVASSSITTPSSTSFGPSRMSGGTPAHATPSYTQSPLPESSCNSSNYHHSRSNSSVPSSVGSGPVKADEVDELLGAFVRPGTVEAMG</sequence>
<feature type="compositionally biased region" description="Low complexity" evidence="1">
    <location>
        <begin position="364"/>
        <end position="389"/>
    </location>
</feature>
<evidence type="ECO:0000313" key="2">
    <source>
        <dbReference type="EMBL" id="EJK74279.1"/>
    </source>
</evidence>
<proteinExistence type="predicted"/>
<reference evidence="2 3" key="1">
    <citation type="journal article" date="2012" name="Genome Biol.">
        <title>Genome and low-iron response of an oceanic diatom adapted to chronic iron limitation.</title>
        <authorList>
            <person name="Lommer M."/>
            <person name="Specht M."/>
            <person name="Roy A.S."/>
            <person name="Kraemer L."/>
            <person name="Andreson R."/>
            <person name="Gutowska M.A."/>
            <person name="Wolf J."/>
            <person name="Bergner S.V."/>
            <person name="Schilhabel M.B."/>
            <person name="Klostermeier U.C."/>
            <person name="Beiko R.G."/>
            <person name="Rosenstiel P."/>
            <person name="Hippler M."/>
            <person name="Laroche J."/>
        </authorList>
    </citation>
    <scope>NUCLEOTIDE SEQUENCE [LARGE SCALE GENOMIC DNA]</scope>
    <source>
        <strain evidence="2 3">CCMP1005</strain>
    </source>
</reference>
<gene>
    <name evidence="2" type="ORF">THAOC_04050</name>
</gene>
<dbReference type="Proteomes" id="UP000266841">
    <property type="component" value="Unassembled WGS sequence"/>
</dbReference>
<protein>
    <recommendedName>
        <fullName evidence="4">DUF1664 domain-containing protein</fullName>
    </recommendedName>
</protein>
<keyword evidence="3" id="KW-1185">Reference proteome</keyword>
<dbReference type="AlphaFoldDB" id="K0TB01"/>
<comment type="caution">
    <text evidence="2">The sequence shown here is derived from an EMBL/GenBank/DDBJ whole genome shotgun (WGS) entry which is preliminary data.</text>
</comment>
<feature type="region of interest" description="Disordered" evidence="1">
    <location>
        <begin position="363"/>
        <end position="437"/>
    </location>
</feature>
<evidence type="ECO:0000313" key="3">
    <source>
        <dbReference type="Proteomes" id="UP000266841"/>
    </source>
</evidence>
<organism evidence="2 3">
    <name type="scientific">Thalassiosira oceanica</name>
    <name type="common">Marine diatom</name>
    <dbReference type="NCBI Taxonomy" id="159749"/>
    <lineage>
        <taxon>Eukaryota</taxon>
        <taxon>Sar</taxon>
        <taxon>Stramenopiles</taxon>
        <taxon>Ochrophyta</taxon>
        <taxon>Bacillariophyta</taxon>
        <taxon>Coscinodiscophyceae</taxon>
        <taxon>Thalassiosirophycidae</taxon>
        <taxon>Thalassiosirales</taxon>
        <taxon>Thalassiosiraceae</taxon>
        <taxon>Thalassiosira</taxon>
    </lineage>
</organism>
<dbReference type="eggNOG" id="ENOG502SRPB">
    <property type="taxonomic scope" value="Eukaryota"/>
</dbReference>
<dbReference type="EMBL" id="AGNL01003818">
    <property type="protein sequence ID" value="EJK74279.1"/>
    <property type="molecule type" value="Genomic_DNA"/>
</dbReference>
<name>K0TB01_THAOC</name>
<feature type="compositionally biased region" description="Low complexity" evidence="1">
    <location>
        <begin position="411"/>
        <end position="436"/>
    </location>
</feature>